<dbReference type="InterPro" id="IPR038589">
    <property type="entry name" value="Spt4_dom_sf"/>
</dbReference>
<dbReference type="NCBIfam" id="NF041664">
    <property type="entry name" value="RNAP_arch_Epp"/>
    <property type="match status" value="1"/>
</dbReference>
<evidence type="ECO:0000259" key="3">
    <source>
        <dbReference type="SMART" id="SM01389"/>
    </source>
</evidence>
<sequence length="69" mass="7529">MSKDKPSSTKFACRKCKYILGEDDTKCPICGGTDLTEEWSGLVVILDPSSSVAEMMGAKKPGRYAIKVR</sequence>
<dbReference type="Gene3D" id="2.20.28.90">
    <property type="match status" value="1"/>
</dbReference>
<keyword evidence="2" id="KW-0479">Metal-binding</keyword>
<feature type="binding site" evidence="2">
    <location>
        <position position="13"/>
    </location>
    <ligand>
        <name>Zn(2+)</name>
        <dbReference type="ChEBI" id="CHEBI:29105"/>
    </ligand>
</feature>
<keyword evidence="1 2" id="KW-0804">Transcription</keyword>
<organism evidence="4 5">
    <name type="scientific">Thermoproteota archaeon</name>
    <dbReference type="NCBI Taxonomy" id="2056631"/>
    <lineage>
        <taxon>Archaea</taxon>
        <taxon>Thermoproteota</taxon>
    </lineage>
</organism>
<reference evidence="4 5" key="1">
    <citation type="journal article" date="2019" name="Nat. Microbiol.">
        <title>Expanding anaerobic alkane metabolism in the domain of Archaea.</title>
        <authorList>
            <person name="Wang Y."/>
            <person name="Wegener G."/>
            <person name="Hou J."/>
            <person name="Wang F."/>
            <person name="Xiao X."/>
        </authorList>
    </citation>
    <scope>NUCLEOTIDE SEQUENCE [LARGE SCALE GENOMIC DNA]</scope>
    <source>
        <strain evidence="4">WYZ-LMO10</strain>
    </source>
</reference>
<keyword evidence="2" id="KW-0862">Zinc</keyword>
<accession>A0A523BG71</accession>
<dbReference type="Pfam" id="PF06093">
    <property type="entry name" value="Spt4"/>
    <property type="match status" value="1"/>
</dbReference>
<dbReference type="SMART" id="SM01389">
    <property type="entry name" value="Spt4"/>
    <property type="match status" value="1"/>
</dbReference>
<comment type="subunit">
    <text evidence="2">Heterodimer composed of Spt4 and Spt5.</text>
</comment>
<evidence type="ECO:0000313" key="4">
    <source>
        <dbReference type="EMBL" id="TDA39938.1"/>
    </source>
</evidence>
<feature type="binding site" evidence="2">
    <location>
        <position position="16"/>
    </location>
    <ligand>
        <name>Zn(2+)</name>
        <dbReference type="ChEBI" id="CHEBI:29105"/>
    </ligand>
</feature>
<protein>
    <recommendedName>
        <fullName evidence="2">Transcription elongation factor Spt4</fullName>
    </recommendedName>
</protein>
<dbReference type="AlphaFoldDB" id="A0A523BG71"/>
<feature type="binding site" evidence="2">
    <location>
        <position position="30"/>
    </location>
    <ligand>
        <name>Zn(2+)</name>
        <dbReference type="ChEBI" id="CHEBI:29105"/>
    </ligand>
</feature>
<dbReference type="HAMAP" id="MF_00949">
    <property type="entry name" value="Spt4_arch"/>
    <property type="match status" value="1"/>
</dbReference>
<gene>
    <name evidence="2" type="primary">spt4</name>
    <name evidence="4" type="ORF">DSO08_00795</name>
</gene>
<evidence type="ECO:0000256" key="1">
    <source>
        <dbReference type="ARBA" id="ARBA00023163"/>
    </source>
</evidence>
<comment type="function">
    <text evidence="2">Stimulates transcription elongation.</text>
</comment>
<dbReference type="SUPFAM" id="SSF63393">
    <property type="entry name" value="RNA polymerase subunits"/>
    <property type="match status" value="1"/>
</dbReference>
<dbReference type="InterPro" id="IPR029040">
    <property type="entry name" value="RPABC4/Spt4"/>
</dbReference>
<keyword evidence="2" id="KW-0805">Transcription regulation</keyword>
<dbReference type="Proteomes" id="UP000315399">
    <property type="component" value="Unassembled WGS sequence"/>
</dbReference>
<name>A0A523BG71_9CREN</name>
<keyword evidence="4" id="KW-0238">DNA-binding</keyword>
<feature type="binding site" evidence="2">
    <location>
        <position position="27"/>
    </location>
    <ligand>
        <name>Zn(2+)</name>
        <dbReference type="ChEBI" id="CHEBI:29105"/>
    </ligand>
</feature>
<dbReference type="PANTHER" id="PTHR40704:SF1">
    <property type="entry name" value="TRANSCRIPTION ELONGATION FACTOR SPT4"/>
    <property type="match status" value="1"/>
</dbReference>
<dbReference type="GO" id="GO:0003677">
    <property type="term" value="F:DNA binding"/>
    <property type="evidence" value="ECO:0007669"/>
    <property type="project" value="UniProtKB-KW"/>
</dbReference>
<evidence type="ECO:0000313" key="5">
    <source>
        <dbReference type="Proteomes" id="UP000315399"/>
    </source>
</evidence>
<evidence type="ECO:0000256" key="2">
    <source>
        <dbReference type="HAMAP-Rule" id="MF_00949"/>
    </source>
</evidence>
<dbReference type="InterPro" id="IPR022800">
    <property type="entry name" value="Spt4/RpoE2_Znf"/>
</dbReference>
<proteinExistence type="inferred from homology"/>
<dbReference type="GO" id="GO:0006355">
    <property type="term" value="P:regulation of DNA-templated transcription"/>
    <property type="evidence" value="ECO:0007669"/>
    <property type="project" value="UniProtKB-UniRule"/>
</dbReference>
<dbReference type="InterPro" id="IPR007178">
    <property type="entry name" value="Spt4_arch"/>
</dbReference>
<comment type="caution">
    <text evidence="4">The sequence shown here is derived from an EMBL/GenBank/DDBJ whole genome shotgun (WGS) entry which is preliminary data.</text>
</comment>
<comment type="similarity">
    <text evidence="2">Belongs to the archaeal Spt4 family.</text>
</comment>
<feature type="domain" description="Spt4/RpoE2 zinc finger" evidence="3">
    <location>
        <begin position="10"/>
        <end position="69"/>
    </location>
</feature>
<dbReference type="EMBL" id="QNVH01000004">
    <property type="protein sequence ID" value="TDA39938.1"/>
    <property type="molecule type" value="Genomic_DNA"/>
</dbReference>
<dbReference type="GO" id="GO:0008270">
    <property type="term" value="F:zinc ion binding"/>
    <property type="evidence" value="ECO:0007669"/>
    <property type="project" value="UniProtKB-UniRule"/>
</dbReference>
<dbReference type="PANTHER" id="PTHR40704">
    <property type="entry name" value="TRANSCRIPTION ELONGATION FACTOR SPT4"/>
    <property type="match status" value="1"/>
</dbReference>